<name>A0A6A5XPY8_9PLEO</name>
<dbReference type="OrthoDB" id="5412936at2759"/>
<accession>A0A6A5XPY8</accession>
<keyword evidence="3" id="KW-1185">Reference proteome</keyword>
<sequence>MEDDEQQSKRTKNTNSPDHGLQNERPSENPEPSKTLDTVSELLDFHDSPPHTMYTEDGHPSAILNYIHDRLQKQLEHNGIGERTSGKYRKLLFSKRSDISQNMHKALRPEVMDLFEAKELYDISRLYPLRICEEASAPSRAGIYLHAIVSPTEVRFYIGQTSSLSNRIKNHNTPSRWNSETLHYQVLQDARDNNWLDFFVVLADFDMPNDQSSNEDRLTINMLEMWMSTVFQSLPPKLLDDWLPKTVARRSCLGLNLSLPLSQGHIDAAKEWIHFKDSKDPMLQEYYTWRVSQALRNLEAVRFWRGNLARQRALHGEPAIVTTYKNTNNKGSKFVRKVIKLRDIHLTIPPTLDVDPSTAKVLYDLRTDAHPQRAAKRSLPTDPAMCLGIKLTAKTSHGTVITHWLRADGDKNVLRMNSLCDWLMGIPKATTEVTPRRFYIKKPAKGRAEQFYT</sequence>
<dbReference type="AlphaFoldDB" id="A0A6A5XPY8"/>
<gene>
    <name evidence="2" type="ORF">BU24DRAFT_463698</name>
</gene>
<proteinExistence type="predicted"/>
<evidence type="ECO:0000313" key="2">
    <source>
        <dbReference type="EMBL" id="KAF2014969.1"/>
    </source>
</evidence>
<dbReference type="Proteomes" id="UP000799778">
    <property type="component" value="Unassembled WGS sequence"/>
</dbReference>
<dbReference type="EMBL" id="ML978070">
    <property type="protein sequence ID" value="KAF2014969.1"/>
    <property type="molecule type" value="Genomic_DNA"/>
</dbReference>
<evidence type="ECO:0000313" key="3">
    <source>
        <dbReference type="Proteomes" id="UP000799778"/>
    </source>
</evidence>
<organism evidence="2 3">
    <name type="scientific">Aaosphaeria arxii CBS 175.79</name>
    <dbReference type="NCBI Taxonomy" id="1450172"/>
    <lineage>
        <taxon>Eukaryota</taxon>
        <taxon>Fungi</taxon>
        <taxon>Dikarya</taxon>
        <taxon>Ascomycota</taxon>
        <taxon>Pezizomycotina</taxon>
        <taxon>Dothideomycetes</taxon>
        <taxon>Pleosporomycetidae</taxon>
        <taxon>Pleosporales</taxon>
        <taxon>Pleosporales incertae sedis</taxon>
        <taxon>Aaosphaeria</taxon>
    </lineage>
</organism>
<feature type="region of interest" description="Disordered" evidence="1">
    <location>
        <begin position="1"/>
        <end position="35"/>
    </location>
</feature>
<protein>
    <recommendedName>
        <fullName evidence="4">GIY-YIG domain-containing protein</fullName>
    </recommendedName>
</protein>
<dbReference type="RefSeq" id="XP_033383308.1">
    <property type="nucleotide sequence ID" value="XM_033532157.1"/>
</dbReference>
<reference evidence="2" key="1">
    <citation type="journal article" date="2020" name="Stud. Mycol.">
        <title>101 Dothideomycetes genomes: a test case for predicting lifestyles and emergence of pathogens.</title>
        <authorList>
            <person name="Haridas S."/>
            <person name="Albert R."/>
            <person name="Binder M."/>
            <person name="Bloem J."/>
            <person name="Labutti K."/>
            <person name="Salamov A."/>
            <person name="Andreopoulos B."/>
            <person name="Baker S."/>
            <person name="Barry K."/>
            <person name="Bills G."/>
            <person name="Bluhm B."/>
            <person name="Cannon C."/>
            <person name="Castanera R."/>
            <person name="Culley D."/>
            <person name="Daum C."/>
            <person name="Ezra D."/>
            <person name="Gonzalez J."/>
            <person name="Henrissat B."/>
            <person name="Kuo A."/>
            <person name="Liang C."/>
            <person name="Lipzen A."/>
            <person name="Lutzoni F."/>
            <person name="Magnuson J."/>
            <person name="Mondo S."/>
            <person name="Nolan M."/>
            <person name="Ohm R."/>
            <person name="Pangilinan J."/>
            <person name="Park H.-J."/>
            <person name="Ramirez L."/>
            <person name="Alfaro M."/>
            <person name="Sun H."/>
            <person name="Tritt A."/>
            <person name="Yoshinaga Y."/>
            <person name="Zwiers L.-H."/>
            <person name="Turgeon B."/>
            <person name="Goodwin S."/>
            <person name="Spatafora J."/>
            <person name="Crous P."/>
            <person name="Grigoriev I."/>
        </authorList>
    </citation>
    <scope>NUCLEOTIDE SEQUENCE</scope>
    <source>
        <strain evidence="2">CBS 175.79</strain>
    </source>
</reference>
<evidence type="ECO:0008006" key="4">
    <source>
        <dbReference type="Google" id="ProtNLM"/>
    </source>
</evidence>
<dbReference type="CDD" id="cd00719">
    <property type="entry name" value="GIY-YIG_SF"/>
    <property type="match status" value="1"/>
</dbReference>
<evidence type="ECO:0000256" key="1">
    <source>
        <dbReference type="SAM" id="MobiDB-lite"/>
    </source>
</evidence>
<dbReference type="GeneID" id="54289554"/>